<organism evidence="1 2">
    <name type="scientific">Cyphomyrmex costatus</name>
    <dbReference type="NCBI Taxonomy" id="456900"/>
    <lineage>
        <taxon>Eukaryota</taxon>
        <taxon>Metazoa</taxon>
        <taxon>Ecdysozoa</taxon>
        <taxon>Arthropoda</taxon>
        <taxon>Hexapoda</taxon>
        <taxon>Insecta</taxon>
        <taxon>Pterygota</taxon>
        <taxon>Neoptera</taxon>
        <taxon>Endopterygota</taxon>
        <taxon>Hymenoptera</taxon>
        <taxon>Apocrita</taxon>
        <taxon>Aculeata</taxon>
        <taxon>Formicoidea</taxon>
        <taxon>Formicidae</taxon>
        <taxon>Myrmicinae</taxon>
        <taxon>Cyphomyrmex</taxon>
    </lineage>
</organism>
<evidence type="ECO:0000313" key="1">
    <source>
        <dbReference type="EMBL" id="KYN00966.1"/>
    </source>
</evidence>
<keyword evidence="2" id="KW-1185">Reference proteome</keyword>
<reference evidence="1 2" key="1">
    <citation type="submission" date="2016-03" db="EMBL/GenBank/DDBJ databases">
        <title>Cyphomyrmex costatus WGS genome.</title>
        <authorList>
            <person name="Nygaard S."/>
            <person name="Hu H."/>
            <person name="Boomsma J."/>
            <person name="Zhang G."/>
        </authorList>
    </citation>
    <scope>NUCLEOTIDE SEQUENCE [LARGE SCALE GENOMIC DNA]</scope>
    <source>
        <strain evidence="1">MS0001</strain>
        <tissue evidence="1">Whole body</tissue>
    </source>
</reference>
<name>A0A195CJR2_9HYME</name>
<dbReference type="EMBL" id="KQ977642">
    <property type="protein sequence ID" value="KYN00966.1"/>
    <property type="molecule type" value="Genomic_DNA"/>
</dbReference>
<feature type="non-terminal residue" evidence="1">
    <location>
        <position position="1"/>
    </location>
</feature>
<sequence>PFLFPSLSLGSAFARRRGAAYGNVERMRTGGRRNRPCAAIEQPFSKTKPDSHLDLSLTPAVPHSAYNLDRASRSRRARLVAASHPGEN</sequence>
<evidence type="ECO:0000313" key="2">
    <source>
        <dbReference type="Proteomes" id="UP000078542"/>
    </source>
</evidence>
<dbReference type="Proteomes" id="UP000078542">
    <property type="component" value="Unassembled WGS sequence"/>
</dbReference>
<gene>
    <name evidence="1" type="ORF">ALC62_08192</name>
</gene>
<dbReference type="AlphaFoldDB" id="A0A195CJR2"/>
<accession>A0A195CJR2</accession>
<proteinExistence type="predicted"/>
<protein>
    <submittedName>
        <fullName evidence="1">Uncharacterized protein</fullName>
    </submittedName>
</protein>